<dbReference type="Pfam" id="PF04340">
    <property type="entry name" value="DUF484"/>
    <property type="match status" value="1"/>
</dbReference>
<comment type="caution">
    <text evidence="2">The sequence shown here is derived from an EMBL/GenBank/DDBJ whole genome shotgun (WGS) entry which is preliminary data.</text>
</comment>
<dbReference type="SUPFAM" id="SSF55781">
    <property type="entry name" value="GAF domain-like"/>
    <property type="match status" value="1"/>
</dbReference>
<name>A0A1E3GPL6_9GAMM</name>
<protein>
    <recommendedName>
        <fullName evidence="4">DUF484 domain-containing protein</fullName>
    </recommendedName>
</protein>
<reference evidence="2 3" key="1">
    <citation type="submission" date="2016-07" db="EMBL/GenBank/DDBJ databases">
        <title>Draft Genome Sequence of Methylophaga muralis Bur 1.</title>
        <authorList>
            <person name="Vasilenko O.V."/>
            <person name="Doronina N.V."/>
            <person name="Shmareva M.N."/>
            <person name="Tarlachkov S.V."/>
            <person name="Mustakhimov I."/>
            <person name="Trotsenko Y.A."/>
        </authorList>
    </citation>
    <scope>NUCLEOTIDE SEQUENCE [LARGE SCALE GENOMIC DNA]</scope>
    <source>
        <strain evidence="2 3">Bur 1</strain>
    </source>
</reference>
<keyword evidence="3" id="KW-1185">Reference proteome</keyword>
<dbReference type="Gene3D" id="3.30.450.40">
    <property type="match status" value="1"/>
</dbReference>
<evidence type="ECO:0000313" key="3">
    <source>
        <dbReference type="Proteomes" id="UP000094379"/>
    </source>
</evidence>
<dbReference type="AlphaFoldDB" id="A0A1E3GPL6"/>
<dbReference type="InterPro" id="IPR029016">
    <property type="entry name" value="GAF-like_dom_sf"/>
</dbReference>
<proteinExistence type="predicted"/>
<accession>A0A1E3GPL6</accession>
<feature type="coiled-coil region" evidence="1">
    <location>
        <begin position="44"/>
        <end position="71"/>
    </location>
</feature>
<evidence type="ECO:0008006" key="4">
    <source>
        <dbReference type="Google" id="ProtNLM"/>
    </source>
</evidence>
<evidence type="ECO:0000313" key="2">
    <source>
        <dbReference type="EMBL" id="ODN65947.1"/>
    </source>
</evidence>
<dbReference type="InterPro" id="IPR007435">
    <property type="entry name" value="DUF484"/>
</dbReference>
<keyword evidence="1" id="KW-0175">Coiled coil</keyword>
<dbReference type="PANTHER" id="PTHR38765">
    <property type="entry name" value="DUF484 DOMAIN-CONTAINING PROTEIN"/>
    <property type="match status" value="1"/>
</dbReference>
<organism evidence="2 3">
    <name type="scientific">Methylophaga muralis</name>
    <dbReference type="NCBI Taxonomy" id="291169"/>
    <lineage>
        <taxon>Bacteria</taxon>
        <taxon>Pseudomonadati</taxon>
        <taxon>Pseudomonadota</taxon>
        <taxon>Gammaproteobacteria</taxon>
        <taxon>Thiotrichales</taxon>
        <taxon>Piscirickettsiaceae</taxon>
        <taxon>Methylophaga</taxon>
    </lineage>
</organism>
<dbReference type="STRING" id="291169.A9E74_02315"/>
<dbReference type="RefSeq" id="WP_069296710.1">
    <property type="nucleotide sequence ID" value="NZ_MCRI01000033.1"/>
</dbReference>
<dbReference type="PANTHER" id="PTHR38765:SF1">
    <property type="entry name" value="DUF484 DOMAIN-CONTAINING PROTEIN"/>
    <property type="match status" value="1"/>
</dbReference>
<gene>
    <name evidence="2" type="ORF">A9E74_02315</name>
</gene>
<dbReference type="EMBL" id="MCRI01000033">
    <property type="protein sequence ID" value="ODN65947.1"/>
    <property type="molecule type" value="Genomic_DNA"/>
</dbReference>
<evidence type="ECO:0000256" key="1">
    <source>
        <dbReference type="SAM" id="Coils"/>
    </source>
</evidence>
<dbReference type="PATRIC" id="fig|291169.3.peg.2331"/>
<dbReference type="Proteomes" id="UP000094379">
    <property type="component" value="Unassembled WGS sequence"/>
</dbReference>
<sequence length="236" mass="26576">MGNTQQSVSAEQVSEFLRQHTDFLIEQPDLLSELEFEKTPAGTISLAQRQREQLRQKNQHLHDQLHALIDNAHSNAALQQRVHQLCLRLMDCQDLQSLLATLLQQLQEEFSADEVSLRLFYSGDQKPKLPPVEGNIAELHADDAKLKAFDHILAKQQPVCGRLTKAQKQLLFGEKADDVHSVACLPLGHEPCAGLLAIASSDANRFHADMGTEYLSFLGEVFMRLMRRFCHGQNDS</sequence>